<name>A0A9D5HHZ1_9LILI</name>
<dbReference type="Pfam" id="PF00182">
    <property type="entry name" value="Glyco_hydro_19"/>
    <property type="match status" value="1"/>
</dbReference>
<feature type="region of interest" description="Disordered" evidence="6">
    <location>
        <begin position="1"/>
        <end position="22"/>
    </location>
</feature>
<accession>A0A9D5HHZ1</accession>
<feature type="domain" description="Glycoside hydrolase family 19 catalytic" evidence="7">
    <location>
        <begin position="81"/>
        <end position="103"/>
    </location>
</feature>
<dbReference type="PANTHER" id="PTHR22595">
    <property type="entry name" value="CHITINASE-RELATED"/>
    <property type="match status" value="1"/>
</dbReference>
<dbReference type="PROSITE" id="PS00773">
    <property type="entry name" value="CHITINASE_19_1"/>
    <property type="match status" value="1"/>
</dbReference>
<evidence type="ECO:0000256" key="3">
    <source>
        <dbReference type="ARBA" id="ARBA00023277"/>
    </source>
</evidence>
<evidence type="ECO:0000313" key="10">
    <source>
        <dbReference type="Proteomes" id="UP001085076"/>
    </source>
</evidence>
<keyword evidence="4" id="KW-0378">Hydrolase</keyword>
<evidence type="ECO:0000259" key="7">
    <source>
        <dbReference type="PROSITE" id="PS00773"/>
    </source>
</evidence>
<keyword evidence="5" id="KW-0624">Polysaccharide degradation</keyword>
<dbReference type="CDD" id="cd00325">
    <property type="entry name" value="chitinase_GH19"/>
    <property type="match status" value="1"/>
</dbReference>
<evidence type="ECO:0000256" key="5">
    <source>
        <dbReference type="ARBA" id="ARBA00023326"/>
    </source>
</evidence>
<evidence type="ECO:0000256" key="6">
    <source>
        <dbReference type="SAM" id="MobiDB-lite"/>
    </source>
</evidence>
<keyword evidence="10" id="KW-1185">Reference proteome</keyword>
<dbReference type="Gene3D" id="1.10.530.10">
    <property type="match status" value="1"/>
</dbReference>
<dbReference type="OrthoDB" id="5985073at2759"/>
<comment type="catalytic activity">
    <reaction evidence="1">
        <text>Random endo-hydrolysis of N-acetyl-beta-D-glucosaminide (1-&gt;4)-beta-linkages in chitin and chitodextrins.</text>
        <dbReference type="EC" id="3.2.1.14"/>
    </reaction>
</comment>
<organism evidence="9 10">
    <name type="scientific">Dioscorea zingiberensis</name>
    <dbReference type="NCBI Taxonomy" id="325984"/>
    <lineage>
        <taxon>Eukaryota</taxon>
        <taxon>Viridiplantae</taxon>
        <taxon>Streptophyta</taxon>
        <taxon>Embryophyta</taxon>
        <taxon>Tracheophyta</taxon>
        <taxon>Spermatophyta</taxon>
        <taxon>Magnoliopsida</taxon>
        <taxon>Liliopsida</taxon>
        <taxon>Dioscoreales</taxon>
        <taxon>Dioscoreaceae</taxon>
        <taxon>Dioscorea</taxon>
    </lineage>
</organism>
<dbReference type="EC" id="3.2.1.14" evidence="2"/>
<dbReference type="InterPro" id="IPR023346">
    <property type="entry name" value="Lysozyme-like_dom_sf"/>
</dbReference>
<dbReference type="GO" id="GO:0016998">
    <property type="term" value="P:cell wall macromolecule catabolic process"/>
    <property type="evidence" value="ECO:0007669"/>
    <property type="project" value="InterPro"/>
</dbReference>
<dbReference type="EMBL" id="JAGGNH010000003">
    <property type="protein sequence ID" value="KAJ0977149.1"/>
    <property type="molecule type" value="Genomic_DNA"/>
</dbReference>
<keyword evidence="4" id="KW-0326">Glycosidase</keyword>
<dbReference type="GO" id="GO:0008843">
    <property type="term" value="F:endochitinase activity"/>
    <property type="evidence" value="ECO:0007669"/>
    <property type="project" value="UniProtKB-EC"/>
</dbReference>
<sequence>MAMPMALTTTTKSLPFPDLTPTTARPPLKLHPPISLSARPVLRPLALVARAPISSLDDGWVADLVTPEFFDGITAKSPASCKGKSFYTRAAFLEALSSYPAFGRTGSHDDSGREIAAFFAHATHETGHFCYVEEIKGKVYCSEKHTQCPCNPEKKYYGRGPLQLTWNYNHSLRRPGASASTASTRRNFANDRIMSFKASLWYWMTYVHHLIISGKGFRATIKAINGMASRGGQAALAPSMLVFGTTWIIAVDLVSLQEITSLVN</sequence>
<evidence type="ECO:0000313" key="9">
    <source>
        <dbReference type="EMBL" id="KAJ0977149.1"/>
    </source>
</evidence>
<protein>
    <recommendedName>
        <fullName evidence="2">chitinase</fullName>
        <ecNumber evidence="2">3.2.1.14</ecNumber>
    </recommendedName>
</protein>
<dbReference type="GO" id="GO:0000272">
    <property type="term" value="P:polysaccharide catabolic process"/>
    <property type="evidence" value="ECO:0007669"/>
    <property type="project" value="UniProtKB-KW"/>
</dbReference>
<dbReference type="SUPFAM" id="SSF53955">
    <property type="entry name" value="Lysozyme-like"/>
    <property type="match status" value="1"/>
</dbReference>
<dbReference type="PROSITE" id="PS00774">
    <property type="entry name" value="CHITINASE_19_2"/>
    <property type="match status" value="1"/>
</dbReference>
<dbReference type="PANTHER" id="PTHR22595:SF193">
    <property type="entry name" value="ENDOCHITINASE EP3"/>
    <property type="match status" value="1"/>
</dbReference>
<evidence type="ECO:0000256" key="4">
    <source>
        <dbReference type="ARBA" id="ARBA00023295"/>
    </source>
</evidence>
<dbReference type="GO" id="GO:0006032">
    <property type="term" value="P:chitin catabolic process"/>
    <property type="evidence" value="ECO:0007669"/>
    <property type="project" value="InterPro"/>
</dbReference>
<dbReference type="Gene3D" id="3.30.20.10">
    <property type="entry name" value="Endochitinase, domain 2"/>
    <property type="match status" value="1"/>
</dbReference>
<evidence type="ECO:0000256" key="1">
    <source>
        <dbReference type="ARBA" id="ARBA00000822"/>
    </source>
</evidence>
<dbReference type="Proteomes" id="UP001085076">
    <property type="component" value="Miscellaneous, Linkage group lg03"/>
</dbReference>
<proteinExistence type="predicted"/>
<dbReference type="AlphaFoldDB" id="A0A9D5HHZ1"/>
<evidence type="ECO:0000259" key="8">
    <source>
        <dbReference type="PROSITE" id="PS00774"/>
    </source>
</evidence>
<reference evidence="9" key="2">
    <citation type="journal article" date="2022" name="Hortic Res">
        <title>The genome of Dioscorea zingiberensis sheds light on the biosynthesis, origin and evolution of the medicinally important diosgenin saponins.</title>
        <authorList>
            <person name="Li Y."/>
            <person name="Tan C."/>
            <person name="Li Z."/>
            <person name="Guo J."/>
            <person name="Li S."/>
            <person name="Chen X."/>
            <person name="Wang C."/>
            <person name="Dai X."/>
            <person name="Yang H."/>
            <person name="Song W."/>
            <person name="Hou L."/>
            <person name="Xu J."/>
            <person name="Tong Z."/>
            <person name="Xu A."/>
            <person name="Yuan X."/>
            <person name="Wang W."/>
            <person name="Yang Q."/>
            <person name="Chen L."/>
            <person name="Sun Z."/>
            <person name="Wang K."/>
            <person name="Pan B."/>
            <person name="Chen J."/>
            <person name="Bao Y."/>
            <person name="Liu F."/>
            <person name="Qi X."/>
            <person name="Gang D.R."/>
            <person name="Wen J."/>
            <person name="Li J."/>
        </authorList>
    </citation>
    <scope>NUCLEOTIDE SEQUENCE</scope>
    <source>
        <strain evidence="9">Dzin_1.0</strain>
    </source>
</reference>
<reference evidence="9" key="1">
    <citation type="submission" date="2021-03" db="EMBL/GenBank/DDBJ databases">
        <authorList>
            <person name="Li Z."/>
            <person name="Yang C."/>
        </authorList>
    </citation>
    <scope>NUCLEOTIDE SEQUENCE</scope>
    <source>
        <strain evidence="9">Dzin_1.0</strain>
        <tissue evidence="9">Leaf</tissue>
    </source>
</reference>
<keyword evidence="3" id="KW-0119">Carbohydrate metabolism</keyword>
<feature type="domain" description="Glycoside hydrolase family 19 catalytic" evidence="8">
    <location>
        <begin position="194"/>
        <end position="204"/>
    </location>
</feature>
<comment type="caution">
    <text evidence="9">The sequence shown here is derived from an EMBL/GenBank/DDBJ whole genome shotgun (WGS) entry which is preliminary data.</text>
</comment>
<evidence type="ECO:0000256" key="2">
    <source>
        <dbReference type="ARBA" id="ARBA00012729"/>
    </source>
</evidence>
<gene>
    <name evidence="9" type="ORF">J5N97_012623</name>
</gene>
<dbReference type="InterPro" id="IPR000726">
    <property type="entry name" value="Glyco_hydro_19_cat"/>
</dbReference>